<comment type="similarity">
    <text evidence="1 6">Belongs to the methyltransferase superfamily. RsmH family.</text>
</comment>
<dbReference type="PIRSF" id="PIRSF004486">
    <property type="entry name" value="MraW"/>
    <property type="match status" value="1"/>
</dbReference>
<dbReference type="EMBL" id="NVQC01000016">
    <property type="protein sequence ID" value="PTL36415.1"/>
    <property type="molecule type" value="Genomic_DNA"/>
</dbReference>
<comment type="caution">
    <text evidence="7">The sequence shown here is derived from an EMBL/GenBank/DDBJ whole genome shotgun (WGS) entry which is preliminary data.</text>
</comment>
<keyword evidence="6" id="KW-0963">Cytoplasm</keyword>
<dbReference type="CDD" id="cd02440">
    <property type="entry name" value="AdoMet_MTases"/>
    <property type="match status" value="1"/>
</dbReference>
<comment type="subcellular location">
    <subcellularLocation>
        <location evidence="6">Cytoplasm</location>
    </subcellularLocation>
</comment>
<organism evidence="7 8">
    <name type="scientific">Candidatus Methylomirabilis limnetica</name>
    <dbReference type="NCBI Taxonomy" id="2033718"/>
    <lineage>
        <taxon>Bacteria</taxon>
        <taxon>Candidatus Methylomirabilota</taxon>
        <taxon>Candidatus Methylomirabilia</taxon>
        <taxon>Candidatus Methylomirabilales</taxon>
        <taxon>Candidatus Methylomirabilaceae</taxon>
        <taxon>Candidatus Methylomirabilis</taxon>
    </lineage>
</organism>
<keyword evidence="5 6" id="KW-0949">S-adenosyl-L-methionine</keyword>
<dbReference type="InterPro" id="IPR002903">
    <property type="entry name" value="RsmH"/>
</dbReference>
<evidence type="ECO:0000313" key="8">
    <source>
        <dbReference type="Proteomes" id="UP000241436"/>
    </source>
</evidence>
<dbReference type="PANTHER" id="PTHR11265">
    <property type="entry name" value="S-ADENOSYL-METHYLTRANSFERASE MRAW"/>
    <property type="match status" value="1"/>
</dbReference>
<comment type="function">
    <text evidence="6">Specifically methylates the N4 position of cytidine in position 1402 (C1402) of 16S rRNA.</text>
</comment>
<dbReference type="PANTHER" id="PTHR11265:SF0">
    <property type="entry name" value="12S RRNA N4-METHYLCYTIDINE METHYLTRANSFERASE"/>
    <property type="match status" value="1"/>
</dbReference>
<evidence type="ECO:0000256" key="1">
    <source>
        <dbReference type="ARBA" id="ARBA00010396"/>
    </source>
</evidence>
<evidence type="ECO:0000256" key="5">
    <source>
        <dbReference type="ARBA" id="ARBA00022691"/>
    </source>
</evidence>
<keyword evidence="4 6" id="KW-0808">Transferase</keyword>
<gene>
    <name evidence="6" type="primary">rsmH</name>
    <name evidence="7" type="ORF">CLG94_05135</name>
</gene>
<name>A0A2T4TZ71_9BACT</name>
<dbReference type="GO" id="GO:0071424">
    <property type="term" value="F:rRNA (cytosine-N4-)-methyltransferase activity"/>
    <property type="evidence" value="ECO:0007669"/>
    <property type="project" value="UniProtKB-UniRule"/>
</dbReference>
<dbReference type="SUPFAM" id="SSF81799">
    <property type="entry name" value="Putative methyltransferase TM0872, insert domain"/>
    <property type="match status" value="1"/>
</dbReference>
<feature type="binding site" evidence="6">
    <location>
        <position position="59"/>
    </location>
    <ligand>
        <name>S-adenosyl-L-methionine</name>
        <dbReference type="ChEBI" id="CHEBI:59789"/>
    </ligand>
</feature>
<dbReference type="Gene3D" id="1.10.150.170">
    <property type="entry name" value="Putative methyltransferase TM0872, insert domain"/>
    <property type="match status" value="1"/>
</dbReference>
<dbReference type="Proteomes" id="UP000241436">
    <property type="component" value="Unassembled WGS sequence"/>
</dbReference>
<dbReference type="RefSeq" id="WP_107561787.1">
    <property type="nucleotide sequence ID" value="NZ_NVQC01000016.1"/>
</dbReference>
<accession>A0A2T4TZ71</accession>
<proteinExistence type="inferred from homology"/>
<keyword evidence="2 6" id="KW-0698">rRNA processing</keyword>
<dbReference type="GO" id="GO:0005737">
    <property type="term" value="C:cytoplasm"/>
    <property type="evidence" value="ECO:0007669"/>
    <property type="project" value="UniProtKB-SubCell"/>
</dbReference>
<reference evidence="7 8" key="1">
    <citation type="submission" date="2017-09" db="EMBL/GenBank/DDBJ databases">
        <title>Bloom of a denitrifying methanotroph, Candidatus Methylomirabilis limnetica, in a deep stratified lake.</title>
        <authorList>
            <person name="Graf J.S."/>
            <person name="Marchant H.K."/>
            <person name="Tienken D."/>
            <person name="Hach P.F."/>
            <person name="Brand A."/>
            <person name="Schubert C.J."/>
            <person name="Kuypers M.M."/>
            <person name="Milucka J."/>
        </authorList>
    </citation>
    <scope>NUCLEOTIDE SEQUENCE [LARGE SCALE GENOMIC DNA]</scope>
    <source>
        <strain evidence="7 8">Zug</strain>
    </source>
</reference>
<evidence type="ECO:0000313" key="7">
    <source>
        <dbReference type="EMBL" id="PTL36415.1"/>
    </source>
</evidence>
<feature type="binding site" evidence="6">
    <location>
        <position position="86"/>
    </location>
    <ligand>
        <name>S-adenosyl-L-methionine</name>
        <dbReference type="ChEBI" id="CHEBI:59789"/>
    </ligand>
</feature>
<dbReference type="AlphaFoldDB" id="A0A2T4TZ71"/>
<protein>
    <recommendedName>
        <fullName evidence="6">Ribosomal RNA small subunit methyltransferase H</fullName>
        <ecNumber evidence="6">2.1.1.199</ecNumber>
    </recommendedName>
    <alternativeName>
        <fullName evidence="6">16S rRNA m(4)C1402 methyltransferase</fullName>
    </alternativeName>
    <alternativeName>
        <fullName evidence="6">rRNA (cytosine-N(4)-)-methyltransferase RsmH</fullName>
    </alternativeName>
</protein>
<dbReference type="OrthoDB" id="9806637at2"/>
<keyword evidence="8" id="KW-1185">Reference proteome</keyword>
<reference evidence="8" key="2">
    <citation type="journal article" date="2018" name="Environ. Microbiol.">
        <title>Bloom of a denitrifying methanotroph, 'Candidatus Methylomirabilis limnetica', in a deep stratified lake.</title>
        <authorList>
            <person name="Graf J.S."/>
            <person name="Mayr M.J."/>
            <person name="Marchant H.K."/>
            <person name="Tienken D."/>
            <person name="Hach P.F."/>
            <person name="Brand A."/>
            <person name="Schubert C.J."/>
            <person name="Kuypers M.M."/>
            <person name="Milucka J."/>
        </authorList>
    </citation>
    <scope>NUCLEOTIDE SEQUENCE [LARGE SCALE GENOMIC DNA]</scope>
    <source>
        <strain evidence="8">Zug</strain>
    </source>
</reference>
<evidence type="ECO:0000256" key="6">
    <source>
        <dbReference type="HAMAP-Rule" id="MF_01007"/>
    </source>
</evidence>
<dbReference type="GO" id="GO:0070475">
    <property type="term" value="P:rRNA base methylation"/>
    <property type="evidence" value="ECO:0007669"/>
    <property type="project" value="UniProtKB-UniRule"/>
</dbReference>
<dbReference type="Gene3D" id="3.40.50.150">
    <property type="entry name" value="Vaccinia Virus protein VP39"/>
    <property type="match status" value="1"/>
</dbReference>
<feature type="binding site" evidence="6">
    <location>
        <position position="107"/>
    </location>
    <ligand>
        <name>S-adenosyl-L-methionine</name>
        <dbReference type="ChEBI" id="CHEBI:59789"/>
    </ligand>
</feature>
<feature type="binding site" evidence="6">
    <location>
        <position position="114"/>
    </location>
    <ligand>
        <name>S-adenosyl-L-methionine</name>
        <dbReference type="ChEBI" id="CHEBI:59789"/>
    </ligand>
</feature>
<dbReference type="EC" id="2.1.1.199" evidence="6"/>
<evidence type="ECO:0000256" key="2">
    <source>
        <dbReference type="ARBA" id="ARBA00022552"/>
    </source>
</evidence>
<dbReference type="Pfam" id="PF01795">
    <property type="entry name" value="Methyltransf_5"/>
    <property type="match status" value="1"/>
</dbReference>
<dbReference type="InterPro" id="IPR029063">
    <property type="entry name" value="SAM-dependent_MTases_sf"/>
</dbReference>
<dbReference type="InterPro" id="IPR023397">
    <property type="entry name" value="SAM-dep_MeTrfase_MraW_recog"/>
</dbReference>
<evidence type="ECO:0000256" key="4">
    <source>
        <dbReference type="ARBA" id="ARBA00022679"/>
    </source>
</evidence>
<feature type="binding site" evidence="6">
    <location>
        <begin position="39"/>
        <end position="41"/>
    </location>
    <ligand>
        <name>S-adenosyl-L-methionine</name>
        <dbReference type="ChEBI" id="CHEBI:59789"/>
    </ligand>
</feature>
<sequence>MGAGVAIGELHVPVLLTETLDALRPHAGGRYLDATVGLGGHAEALLIESAPTGHLYGLDRDAETLVLAKERLRQFGDRVELFQGDFAMLGAIAAENGWGPFDGILFDLGFSSFQLDDASRGFSFMRDGPLDMRMDRHGDGISAAELLAKLSEREIERVLQDYSEERWARRIAARIVQDRREQPLTSTAQLARLVAAAVPRRAWPRRIHVATRTFQALRIAVNDELAGLRRGLQDAIGLLATGGRICIISFHSLEDRIVKETFRGWARSDPPRVHLLTKRPVIATEREIEVNLRARSAKLRAAERC</sequence>
<keyword evidence="3 6" id="KW-0489">Methyltransferase</keyword>
<dbReference type="HAMAP" id="MF_01007">
    <property type="entry name" value="16SrRNA_methyltr_H"/>
    <property type="match status" value="1"/>
</dbReference>
<dbReference type="NCBIfam" id="TIGR00006">
    <property type="entry name" value="16S rRNA (cytosine(1402)-N(4))-methyltransferase RsmH"/>
    <property type="match status" value="1"/>
</dbReference>
<dbReference type="SUPFAM" id="SSF53335">
    <property type="entry name" value="S-adenosyl-L-methionine-dependent methyltransferases"/>
    <property type="match status" value="1"/>
</dbReference>
<evidence type="ECO:0000256" key="3">
    <source>
        <dbReference type="ARBA" id="ARBA00022603"/>
    </source>
</evidence>
<comment type="catalytic activity">
    <reaction evidence="6">
        <text>cytidine(1402) in 16S rRNA + S-adenosyl-L-methionine = N(4)-methylcytidine(1402) in 16S rRNA + S-adenosyl-L-homocysteine + H(+)</text>
        <dbReference type="Rhea" id="RHEA:42928"/>
        <dbReference type="Rhea" id="RHEA-COMP:10286"/>
        <dbReference type="Rhea" id="RHEA-COMP:10287"/>
        <dbReference type="ChEBI" id="CHEBI:15378"/>
        <dbReference type="ChEBI" id="CHEBI:57856"/>
        <dbReference type="ChEBI" id="CHEBI:59789"/>
        <dbReference type="ChEBI" id="CHEBI:74506"/>
        <dbReference type="ChEBI" id="CHEBI:82748"/>
        <dbReference type="EC" id="2.1.1.199"/>
    </reaction>
</comment>